<proteinExistence type="predicted"/>
<dbReference type="Proteomes" id="UP001152484">
    <property type="component" value="Unassembled WGS sequence"/>
</dbReference>
<sequence length="415" mass="45681">MVRTRKKKMENRVHTSERERTEMENIAASLTAMNGQIQSHFATYMAVLNEQIQRFSSSQSKFSSSRSSSQSSKSRTSSQLQSTSSQVSVLRAQGPTSLSSQFSSQVLSQNTSHCAQVSSVPQEFVSGRQSYSTDRSVSRSRENGEKFTEGNNESQKESPAESLTSQASQLSLKVINLQQPSSDAKSASQFGENAMSASQFEENAKKFTEGDNENEEKLSVVAGPEIGPTAVHVSLGCPASDASKGSMEFSNKVFGRVLPVTSQNVNNSNASQGPGQNLHHIIENRLQPNTEGAGVQNMRLFGGIITVPIVCDMKSNELCSFFILTNPRELQFYENICCSTKKPEQENNHYVLQSYSIPLSEENLVKPGCGQLCSKGVMKGQVMKIMVQKFEMYWEGRGARMKMKSEVKAVSYHPP</sequence>
<comment type="caution">
    <text evidence="2">The sequence shown here is derived from an EMBL/GenBank/DDBJ whole genome shotgun (WGS) entry which is preliminary data.</text>
</comment>
<feature type="compositionally biased region" description="Polar residues" evidence="1">
    <location>
        <begin position="117"/>
        <end position="135"/>
    </location>
</feature>
<keyword evidence="3" id="KW-1185">Reference proteome</keyword>
<feature type="compositionally biased region" description="Basic and acidic residues" evidence="1">
    <location>
        <begin position="10"/>
        <end position="21"/>
    </location>
</feature>
<organism evidence="2 3">
    <name type="scientific">Cuscuta europaea</name>
    <name type="common">European dodder</name>
    <dbReference type="NCBI Taxonomy" id="41803"/>
    <lineage>
        <taxon>Eukaryota</taxon>
        <taxon>Viridiplantae</taxon>
        <taxon>Streptophyta</taxon>
        <taxon>Embryophyta</taxon>
        <taxon>Tracheophyta</taxon>
        <taxon>Spermatophyta</taxon>
        <taxon>Magnoliopsida</taxon>
        <taxon>eudicotyledons</taxon>
        <taxon>Gunneridae</taxon>
        <taxon>Pentapetalae</taxon>
        <taxon>asterids</taxon>
        <taxon>lamiids</taxon>
        <taxon>Solanales</taxon>
        <taxon>Convolvulaceae</taxon>
        <taxon>Cuscuteae</taxon>
        <taxon>Cuscuta</taxon>
        <taxon>Cuscuta subgen. Cuscuta</taxon>
    </lineage>
</organism>
<evidence type="ECO:0000313" key="2">
    <source>
        <dbReference type="EMBL" id="CAH9118682.1"/>
    </source>
</evidence>
<reference evidence="2" key="1">
    <citation type="submission" date="2022-07" db="EMBL/GenBank/DDBJ databases">
        <authorList>
            <person name="Macas J."/>
            <person name="Novak P."/>
            <person name="Neumann P."/>
        </authorList>
    </citation>
    <scope>NUCLEOTIDE SEQUENCE</scope>
</reference>
<feature type="region of interest" description="Disordered" evidence="1">
    <location>
        <begin position="58"/>
        <end position="92"/>
    </location>
</feature>
<feature type="compositionally biased region" description="Basic and acidic residues" evidence="1">
    <location>
        <begin position="136"/>
        <end position="159"/>
    </location>
</feature>
<evidence type="ECO:0000256" key="1">
    <source>
        <dbReference type="SAM" id="MobiDB-lite"/>
    </source>
</evidence>
<name>A0A9P0ZXE1_CUSEU</name>
<accession>A0A9P0ZXE1</accession>
<dbReference type="EMBL" id="CAMAPE010000077">
    <property type="protein sequence ID" value="CAH9118682.1"/>
    <property type="molecule type" value="Genomic_DNA"/>
</dbReference>
<feature type="region of interest" description="Disordered" evidence="1">
    <location>
        <begin position="117"/>
        <end position="167"/>
    </location>
</feature>
<evidence type="ECO:0000313" key="3">
    <source>
        <dbReference type="Proteomes" id="UP001152484"/>
    </source>
</evidence>
<dbReference type="OrthoDB" id="1325876at2759"/>
<gene>
    <name evidence="2" type="ORF">CEURO_LOCUS22041</name>
</gene>
<protein>
    <submittedName>
        <fullName evidence="2">Uncharacterized protein</fullName>
    </submittedName>
</protein>
<feature type="region of interest" description="Disordered" evidence="1">
    <location>
        <begin position="1"/>
        <end position="21"/>
    </location>
</feature>
<dbReference type="AlphaFoldDB" id="A0A9P0ZXE1"/>